<keyword evidence="7" id="KW-1185">Reference proteome</keyword>
<keyword evidence="2" id="KW-0255">Endonuclease</keyword>
<organism evidence="6 7">
    <name type="scientific">Trichocoleus desertorum GB2-A4</name>
    <dbReference type="NCBI Taxonomy" id="2933944"/>
    <lineage>
        <taxon>Bacteria</taxon>
        <taxon>Bacillati</taxon>
        <taxon>Cyanobacteriota</taxon>
        <taxon>Cyanophyceae</taxon>
        <taxon>Leptolyngbyales</taxon>
        <taxon>Trichocoleusaceae</taxon>
        <taxon>Trichocoleus</taxon>
    </lineage>
</organism>
<keyword evidence="3" id="KW-0378">Hydrolase</keyword>
<gene>
    <name evidence="6" type="primary">cas6</name>
    <name evidence="6" type="ORF">NC998_19765</name>
</gene>
<evidence type="ECO:0000313" key="7">
    <source>
        <dbReference type="Proteomes" id="UP001464891"/>
    </source>
</evidence>
<dbReference type="Gene3D" id="3.30.70.1900">
    <property type="match status" value="1"/>
</dbReference>
<evidence type="ECO:0000256" key="2">
    <source>
        <dbReference type="ARBA" id="ARBA00022759"/>
    </source>
</evidence>
<evidence type="ECO:0000256" key="4">
    <source>
        <dbReference type="ARBA" id="ARBA00023118"/>
    </source>
</evidence>
<comment type="caution">
    <text evidence="6">The sequence shown here is derived from an EMBL/GenBank/DDBJ whole genome shotgun (WGS) entry which is preliminary data.</text>
</comment>
<dbReference type="Proteomes" id="UP001464891">
    <property type="component" value="Unassembled WGS sequence"/>
</dbReference>
<evidence type="ECO:0000256" key="1">
    <source>
        <dbReference type="ARBA" id="ARBA00022722"/>
    </source>
</evidence>
<name>A0ABV0JC27_9CYAN</name>
<dbReference type="InterPro" id="IPR010156">
    <property type="entry name" value="CRISPR-assoc_prot_Cas6"/>
</dbReference>
<dbReference type="Pfam" id="PF10040">
    <property type="entry name" value="CRISPR_Cas6"/>
    <property type="match status" value="1"/>
</dbReference>
<dbReference type="RefSeq" id="WP_199299212.1">
    <property type="nucleotide sequence ID" value="NZ_JAMPKM010000014.1"/>
</dbReference>
<dbReference type="Gene3D" id="3.30.70.1890">
    <property type="match status" value="1"/>
</dbReference>
<evidence type="ECO:0000256" key="3">
    <source>
        <dbReference type="ARBA" id="ARBA00022801"/>
    </source>
</evidence>
<dbReference type="NCBIfam" id="TIGR01877">
    <property type="entry name" value="cas_cas6"/>
    <property type="match status" value="1"/>
</dbReference>
<dbReference type="CDD" id="cd21141">
    <property type="entry name" value="Cas6_III-like"/>
    <property type="match status" value="1"/>
</dbReference>
<dbReference type="InterPro" id="IPR019267">
    <property type="entry name" value="CRISPR-assoc_Cas6_C"/>
</dbReference>
<sequence>MPLLSVEPETLQTLVIHLRAARSGPLPSACNRAIHAQVLEWFRQGDPNVSEAIHKSQESPFIISGLMSKRQETEAKAGNEFHFRIGLLSGNLMKPLLEGFQKLEDTPFSLAEFPFVIQSINMLPSTDLWVCSSSYTLLAKTPLILNELTLKYLSPVSFKLNTGQGIQAFPLLEAAFGSLYRRWNAFAPENLKLPKIHWNGWVSDYELRTEKVKIKNSVELGAVGWVTYRFPDPEQAKAATILAHFAFFSGVGRKTAMGMGQTRLDQIAPNMMQSLAS</sequence>
<accession>A0ABV0JC27</accession>
<evidence type="ECO:0000259" key="5">
    <source>
        <dbReference type="Pfam" id="PF10040"/>
    </source>
</evidence>
<reference evidence="6 7" key="1">
    <citation type="submission" date="2022-04" db="EMBL/GenBank/DDBJ databases">
        <title>Positive selection, recombination, and allopatry shape intraspecific diversity of widespread and dominant cyanobacteria.</title>
        <authorList>
            <person name="Wei J."/>
            <person name="Shu W."/>
            <person name="Hu C."/>
        </authorList>
    </citation>
    <scope>NUCLEOTIDE SEQUENCE [LARGE SCALE GENOMIC DNA]</scope>
    <source>
        <strain evidence="6 7">GB2-A4</strain>
    </source>
</reference>
<keyword evidence="4" id="KW-0051">Antiviral defense</keyword>
<dbReference type="EMBL" id="JAMPKM010000014">
    <property type="protein sequence ID" value="MEP0819342.1"/>
    <property type="molecule type" value="Genomic_DNA"/>
</dbReference>
<protein>
    <submittedName>
        <fullName evidence="6">CRISPR-associated endoribonuclease Cas6</fullName>
    </submittedName>
</protein>
<proteinExistence type="predicted"/>
<feature type="domain" description="CRISPR-associated protein Cas6 C-terminal" evidence="5">
    <location>
        <begin position="150"/>
        <end position="262"/>
    </location>
</feature>
<dbReference type="InterPro" id="IPR045747">
    <property type="entry name" value="CRISPR-assoc_prot_Cas6_N_sf"/>
</dbReference>
<evidence type="ECO:0000313" key="6">
    <source>
        <dbReference type="EMBL" id="MEP0819342.1"/>
    </source>
</evidence>
<keyword evidence="1" id="KW-0540">Nuclease</keyword>